<reference evidence="1" key="1">
    <citation type="submission" date="2023-05" db="EMBL/GenBank/DDBJ databases">
        <authorList>
            <person name="Stuckert A."/>
        </authorList>
    </citation>
    <scope>NUCLEOTIDE SEQUENCE</scope>
</reference>
<organism evidence="1 2">
    <name type="scientific">Staurois parvus</name>
    <dbReference type="NCBI Taxonomy" id="386267"/>
    <lineage>
        <taxon>Eukaryota</taxon>
        <taxon>Metazoa</taxon>
        <taxon>Chordata</taxon>
        <taxon>Craniata</taxon>
        <taxon>Vertebrata</taxon>
        <taxon>Euteleostomi</taxon>
        <taxon>Amphibia</taxon>
        <taxon>Batrachia</taxon>
        <taxon>Anura</taxon>
        <taxon>Neobatrachia</taxon>
        <taxon>Ranoidea</taxon>
        <taxon>Ranidae</taxon>
        <taxon>Staurois</taxon>
    </lineage>
</organism>
<proteinExistence type="predicted"/>
<dbReference type="Proteomes" id="UP001162483">
    <property type="component" value="Unassembled WGS sequence"/>
</dbReference>
<accession>A0ABN9BTY0</accession>
<protein>
    <submittedName>
        <fullName evidence="1">Uncharacterized protein</fullName>
    </submittedName>
</protein>
<sequence length="47" mass="5077">MLCAPTTHVLNCTAVCTDHPCSELSPLCAPTTHVLSWRCCAHRLPVS</sequence>
<keyword evidence="2" id="KW-1185">Reference proteome</keyword>
<name>A0ABN9BTY0_9NEOB</name>
<evidence type="ECO:0000313" key="2">
    <source>
        <dbReference type="Proteomes" id="UP001162483"/>
    </source>
</evidence>
<evidence type="ECO:0000313" key="1">
    <source>
        <dbReference type="EMBL" id="CAI9550667.1"/>
    </source>
</evidence>
<dbReference type="EMBL" id="CATNWA010005729">
    <property type="protein sequence ID" value="CAI9550667.1"/>
    <property type="molecule type" value="Genomic_DNA"/>
</dbReference>
<comment type="caution">
    <text evidence="1">The sequence shown here is derived from an EMBL/GenBank/DDBJ whole genome shotgun (WGS) entry which is preliminary data.</text>
</comment>
<gene>
    <name evidence="1" type="ORF">SPARVUS_LOCUS3548858</name>
</gene>